<gene>
    <name evidence="1" type="ORF">G9444_1579</name>
</gene>
<evidence type="ECO:0000313" key="2">
    <source>
        <dbReference type="Proteomes" id="UP000502345"/>
    </source>
</evidence>
<protein>
    <submittedName>
        <fullName evidence="1">Uncharacterized protein</fullName>
    </submittedName>
</protein>
<sequence>MDAIVRVGANLDHDLSYRVLVINRERAATEATHREPSC</sequence>
<organism evidence="1 2">
    <name type="scientific">Rhodococcus erythropolis</name>
    <name type="common">Arthrobacter picolinophilus</name>
    <dbReference type="NCBI Taxonomy" id="1833"/>
    <lineage>
        <taxon>Bacteria</taxon>
        <taxon>Bacillati</taxon>
        <taxon>Actinomycetota</taxon>
        <taxon>Actinomycetes</taxon>
        <taxon>Mycobacteriales</taxon>
        <taxon>Nocardiaceae</taxon>
        <taxon>Rhodococcus</taxon>
        <taxon>Rhodococcus erythropolis group</taxon>
    </lineage>
</organism>
<accession>A0A6G9CP55</accession>
<name>A0A6G9CP55_RHOER</name>
<reference evidence="1 2" key="1">
    <citation type="submission" date="2020-03" db="EMBL/GenBank/DDBJ databases">
        <title>Screen low temperature-resistant strains for efficient degradation of petroleum hydrocarbons under the low temperature.</title>
        <authorList>
            <person name="Wang Y."/>
            <person name="Chen J."/>
        </authorList>
    </citation>
    <scope>NUCLEOTIDE SEQUENCE [LARGE SCALE GENOMIC DNA]</scope>
    <source>
        <strain evidence="1 2">KB1</strain>
    </source>
</reference>
<evidence type="ECO:0000313" key="1">
    <source>
        <dbReference type="EMBL" id="QIP38823.1"/>
    </source>
</evidence>
<dbReference type="Proteomes" id="UP000502345">
    <property type="component" value="Chromosome"/>
</dbReference>
<dbReference type="EMBL" id="CP050124">
    <property type="protein sequence ID" value="QIP38823.1"/>
    <property type="molecule type" value="Genomic_DNA"/>
</dbReference>
<dbReference type="AlphaFoldDB" id="A0A6G9CP55"/>
<proteinExistence type="predicted"/>